<protein>
    <recommendedName>
        <fullName evidence="5">5-methylthioadenosine/S-adenosylhomocysteine deaminase</fullName>
        <shortName evidence="5">MTA/SAH deaminase</shortName>
        <ecNumber evidence="5">3.5.4.28</ecNumber>
        <ecNumber evidence="5">3.5.4.31</ecNumber>
    </recommendedName>
</protein>
<comment type="cofactor">
    <cofactor evidence="5">
        <name>Zn(2+)</name>
        <dbReference type="ChEBI" id="CHEBI:29105"/>
    </cofactor>
    <text evidence="5">Binds 1 zinc ion per subunit.</text>
</comment>
<dbReference type="HAMAP" id="MF_01281">
    <property type="entry name" value="MTA_SAH_deamin"/>
    <property type="match status" value="1"/>
</dbReference>
<dbReference type="EC" id="3.5.4.28" evidence="5"/>
<feature type="binding site" evidence="5">
    <location>
        <position position="309"/>
    </location>
    <ligand>
        <name>Zn(2+)</name>
        <dbReference type="ChEBI" id="CHEBI:29105"/>
    </ligand>
</feature>
<feature type="binding site" evidence="5">
    <location>
        <position position="74"/>
    </location>
    <ligand>
        <name>Zn(2+)</name>
        <dbReference type="ChEBI" id="CHEBI:29105"/>
    </ligand>
</feature>
<gene>
    <name evidence="5" type="primary">mtaD</name>
    <name evidence="7" type="ORF">ABXR19_00595</name>
</gene>
<evidence type="ECO:0000256" key="1">
    <source>
        <dbReference type="ARBA" id="ARBA00006745"/>
    </source>
</evidence>
<feature type="binding site" evidence="5">
    <location>
        <position position="72"/>
    </location>
    <ligand>
        <name>Zn(2+)</name>
        <dbReference type="ChEBI" id="CHEBI:29105"/>
    </ligand>
</feature>
<comment type="catalytic activity">
    <reaction evidence="5">
        <text>S-adenosyl-L-homocysteine + H2O + H(+) = S-inosyl-L-homocysteine + NH4(+)</text>
        <dbReference type="Rhea" id="RHEA:20716"/>
        <dbReference type="ChEBI" id="CHEBI:15377"/>
        <dbReference type="ChEBI" id="CHEBI:15378"/>
        <dbReference type="ChEBI" id="CHEBI:28938"/>
        <dbReference type="ChEBI" id="CHEBI:57856"/>
        <dbReference type="ChEBI" id="CHEBI:57985"/>
        <dbReference type="EC" id="3.5.4.28"/>
    </reaction>
</comment>
<evidence type="ECO:0000259" key="6">
    <source>
        <dbReference type="Pfam" id="PF01979"/>
    </source>
</evidence>
<dbReference type="Pfam" id="PF01979">
    <property type="entry name" value="Amidohydro_1"/>
    <property type="match status" value="1"/>
</dbReference>
<dbReference type="NCBIfam" id="NF006549">
    <property type="entry name" value="PRK09045.1"/>
    <property type="match status" value="1"/>
</dbReference>
<organism evidence="7 8">
    <name type="scientific">Uliginosibacterium flavum</name>
    <dbReference type="NCBI Taxonomy" id="1396831"/>
    <lineage>
        <taxon>Bacteria</taxon>
        <taxon>Pseudomonadati</taxon>
        <taxon>Pseudomonadota</taxon>
        <taxon>Betaproteobacteria</taxon>
        <taxon>Rhodocyclales</taxon>
        <taxon>Zoogloeaceae</taxon>
        <taxon>Uliginosibacterium</taxon>
    </lineage>
</organism>
<evidence type="ECO:0000256" key="2">
    <source>
        <dbReference type="ARBA" id="ARBA00022723"/>
    </source>
</evidence>
<evidence type="ECO:0000256" key="5">
    <source>
        <dbReference type="HAMAP-Rule" id="MF_01281"/>
    </source>
</evidence>
<dbReference type="EMBL" id="JBEWZI010000001">
    <property type="protein sequence ID" value="MET7012667.1"/>
    <property type="molecule type" value="Genomic_DNA"/>
</dbReference>
<proteinExistence type="inferred from homology"/>
<keyword evidence="4 5" id="KW-0862">Zinc</keyword>
<dbReference type="Proteomes" id="UP001549691">
    <property type="component" value="Unassembled WGS sequence"/>
</dbReference>
<keyword evidence="2 5" id="KW-0479">Metal-binding</keyword>
<comment type="similarity">
    <text evidence="5">Belongs to the metallo-dependent hydrolases superfamily. MTA/SAH deaminase family.</text>
</comment>
<dbReference type="EC" id="3.5.4.31" evidence="5"/>
<comment type="function">
    <text evidence="5">Catalyzes the deamination of 5-methylthioadenosine and S-adenosyl-L-homocysteine into 5-methylthioinosine and S-inosyl-L-homocysteine, respectively. Is also able to deaminate adenosine.</text>
</comment>
<feature type="binding site" evidence="5">
    <location>
        <position position="224"/>
    </location>
    <ligand>
        <name>substrate</name>
    </ligand>
</feature>
<dbReference type="Gene3D" id="3.20.20.140">
    <property type="entry name" value="Metal-dependent hydrolases"/>
    <property type="match status" value="1"/>
</dbReference>
<evidence type="ECO:0000313" key="8">
    <source>
        <dbReference type="Proteomes" id="UP001549691"/>
    </source>
</evidence>
<feature type="binding site" evidence="5">
    <location>
        <position position="221"/>
    </location>
    <ligand>
        <name>Zn(2+)</name>
        <dbReference type="ChEBI" id="CHEBI:29105"/>
    </ligand>
</feature>
<keyword evidence="8" id="KW-1185">Reference proteome</keyword>
<sequence length="440" mass="47709">MNTLRNVDLIIEARWIIPVEPANTTLEHHAVVIDKGLIADLLPIHKSHECYTATEIVELPEHVLLPGLINAHTHAAMSLLRGIADDLPLTPWLQDAIWPMEQKLVSSQFVYDGTSLAAAEMLCGGITCASDMYFFPDDAARAFSDAGMRAALGITIIDFPSNYATTADDYLHKGLQARENWKENPLINFALAPHAPYTVSNQSFERIATLAEELDTGIHIHIHETTQEIRGSLAQHGVRPLARLDGLGLIGPNSQLVHAVYLTECEQQLIAARNCSVIHNPTSNMKLASGIAPVNSMLAQGINVALGTDGAASNNRLDIFQEMRHAALLAKVTSGDASALPAHQVIRMATLNGAQSLGLQEQIGSIQHGKEADLCAVSLGSPQNTPCYDPASHLVYVAGRESVTDVWVQGKPRVRTGSLLHASNKELLSISRLWQNATKR</sequence>
<dbReference type="RefSeq" id="WP_354599130.1">
    <property type="nucleotide sequence ID" value="NZ_JBEWZI010000001.1"/>
</dbReference>
<dbReference type="InterPro" id="IPR032466">
    <property type="entry name" value="Metal_Hydrolase"/>
</dbReference>
<dbReference type="InterPro" id="IPR006680">
    <property type="entry name" value="Amidohydro-rel"/>
</dbReference>
<dbReference type="PANTHER" id="PTHR43794">
    <property type="entry name" value="AMINOHYDROLASE SSNA-RELATED"/>
    <property type="match status" value="1"/>
</dbReference>
<keyword evidence="3 5" id="KW-0378">Hydrolase</keyword>
<dbReference type="InterPro" id="IPR050287">
    <property type="entry name" value="MTA/SAH_deaminase"/>
</dbReference>
<comment type="caution">
    <text evidence="7">The sequence shown here is derived from an EMBL/GenBank/DDBJ whole genome shotgun (WGS) entry which is preliminary data.</text>
</comment>
<dbReference type="InterPro" id="IPR023512">
    <property type="entry name" value="Deaminase_MtaD/DadD"/>
</dbReference>
<evidence type="ECO:0000256" key="4">
    <source>
        <dbReference type="ARBA" id="ARBA00022833"/>
    </source>
</evidence>
<comment type="caution">
    <text evidence="5">Lacks conserved residue(s) required for the propagation of feature annotation.</text>
</comment>
<dbReference type="SUPFAM" id="SSF51338">
    <property type="entry name" value="Composite domain of metallo-dependent hydrolases"/>
    <property type="match status" value="1"/>
</dbReference>
<dbReference type="InterPro" id="IPR011059">
    <property type="entry name" value="Metal-dep_hydrolase_composite"/>
</dbReference>
<dbReference type="SUPFAM" id="SSF51556">
    <property type="entry name" value="Metallo-dependent hydrolases"/>
    <property type="match status" value="1"/>
</dbReference>
<comment type="catalytic activity">
    <reaction evidence="5">
        <text>S-methyl-5'-thioadenosine + H2O + H(+) = S-methyl-5'-thioinosine + NH4(+)</text>
        <dbReference type="Rhea" id="RHEA:25025"/>
        <dbReference type="ChEBI" id="CHEBI:15377"/>
        <dbReference type="ChEBI" id="CHEBI:15378"/>
        <dbReference type="ChEBI" id="CHEBI:17509"/>
        <dbReference type="ChEBI" id="CHEBI:28938"/>
        <dbReference type="ChEBI" id="CHEBI:48595"/>
        <dbReference type="EC" id="3.5.4.31"/>
    </reaction>
</comment>
<evidence type="ECO:0000313" key="7">
    <source>
        <dbReference type="EMBL" id="MET7012667.1"/>
    </source>
</evidence>
<dbReference type="Gene3D" id="2.30.40.10">
    <property type="entry name" value="Urease, subunit C, domain 1"/>
    <property type="match status" value="1"/>
</dbReference>
<name>A0ABV2TFG5_9RHOO</name>
<comment type="similarity">
    <text evidence="1">Belongs to the metallo-dependent hydrolases superfamily. ATZ/TRZ family.</text>
</comment>
<accession>A0ABV2TFG5</accession>
<dbReference type="PANTHER" id="PTHR43794:SF11">
    <property type="entry name" value="AMIDOHYDROLASE-RELATED DOMAIN-CONTAINING PROTEIN"/>
    <property type="match status" value="1"/>
</dbReference>
<feature type="binding site" evidence="5">
    <location>
        <position position="309"/>
    </location>
    <ligand>
        <name>substrate</name>
    </ligand>
</feature>
<evidence type="ECO:0000256" key="3">
    <source>
        <dbReference type="ARBA" id="ARBA00022801"/>
    </source>
</evidence>
<feature type="binding site" evidence="5">
    <location>
        <position position="101"/>
    </location>
    <ligand>
        <name>substrate</name>
    </ligand>
</feature>
<feature type="binding site" evidence="5">
    <location>
        <position position="194"/>
    </location>
    <ligand>
        <name>substrate</name>
    </ligand>
</feature>
<feature type="domain" description="Amidohydrolase-related" evidence="6">
    <location>
        <begin position="63"/>
        <end position="411"/>
    </location>
</feature>
<dbReference type="GO" id="GO:0016787">
    <property type="term" value="F:hydrolase activity"/>
    <property type="evidence" value="ECO:0007669"/>
    <property type="project" value="UniProtKB-KW"/>
</dbReference>
<reference evidence="7 8" key="1">
    <citation type="submission" date="2024-07" db="EMBL/GenBank/DDBJ databases">
        <title>Uliginosibacterium flavum JJ3220;KACC:17644.</title>
        <authorList>
            <person name="Kim M.K."/>
        </authorList>
    </citation>
    <scope>NUCLEOTIDE SEQUENCE [LARGE SCALE GENOMIC DNA]</scope>
    <source>
        <strain evidence="7 8">KACC:17644</strain>
    </source>
</reference>
<dbReference type="CDD" id="cd01298">
    <property type="entry name" value="ATZ_TRZ_like"/>
    <property type="match status" value="1"/>
</dbReference>